<comment type="caution">
    <text evidence="1">The sequence shown here is derived from an EMBL/GenBank/DDBJ whole genome shotgun (WGS) entry which is preliminary data.</text>
</comment>
<protein>
    <submittedName>
        <fullName evidence="1">Uncharacterized protein</fullName>
    </submittedName>
</protein>
<accession>A0A8S9JS05</accession>
<name>A0A8S9JS05_BRACR</name>
<gene>
    <name evidence="1" type="ORF">F2Q70_00037502</name>
</gene>
<dbReference type="AlphaFoldDB" id="A0A8S9JS05"/>
<evidence type="ECO:0000313" key="1">
    <source>
        <dbReference type="EMBL" id="KAF2584811.1"/>
    </source>
</evidence>
<sequence length="70" mass="8246">MRQDHRSILLFCGRDHMAYRSSYFPVKIDGDLCEQFPTLPIDLQRKIADELDRTPAEILKKLEDARNKII</sequence>
<reference evidence="1" key="1">
    <citation type="submission" date="2019-12" db="EMBL/GenBank/DDBJ databases">
        <title>Genome sequencing and annotation of Brassica cretica.</title>
        <authorList>
            <person name="Studholme D.J."/>
            <person name="Sarris P.F."/>
        </authorList>
    </citation>
    <scope>NUCLEOTIDE SEQUENCE</scope>
    <source>
        <strain evidence="1">PFS-102/07</strain>
        <tissue evidence="1">Leaf</tissue>
    </source>
</reference>
<dbReference type="EMBL" id="QGKY02000246">
    <property type="protein sequence ID" value="KAF2584811.1"/>
    <property type="molecule type" value="Genomic_DNA"/>
</dbReference>
<proteinExistence type="predicted"/>
<organism evidence="1">
    <name type="scientific">Brassica cretica</name>
    <name type="common">Mustard</name>
    <dbReference type="NCBI Taxonomy" id="69181"/>
    <lineage>
        <taxon>Eukaryota</taxon>
        <taxon>Viridiplantae</taxon>
        <taxon>Streptophyta</taxon>
        <taxon>Embryophyta</taxon>
        <taxon>Tracheophyta</taxon>
        <taxon>Spermatophyta</taxon>
        <taxon>Magnoliopsida</taxon>
        <taxon>eudicotyledons</taxon>
        <taxon>Gunneridae</taxon>
        <taxon>Pentapetalae</taxon>
        <taxon>rosids</taxon>
        <taxon>malvids</taxon>
        <taxon>Brassicales</taxon>
        <taxon>Brassicaceae</taxon>
        <taxon>Brassiceae</taxon>
        <taxon>Brassica</taxon>
    </lineage>
</organism>